<dbReference type="Gene3D" id="3.40.50.150">
    <property type="entry name" value="Vaccinia Virus protein VP39"/>
    <property type="match status" value="1"/>
</dbReference>
<dbReference type="SUPFAM" id="SSF53335">
    <property type="entry name" value="S-adenosyl-L-methionine-dependent methyltransferases"/>
    <property type="match status" value="1"/>
</dbReference>
<dbReference type="InterPro" id="IPR013216">
    <property type="entry name" value="Methyltransf_11"/>
</dbReference>
<gene>
    <name evidence="2" type="ORF">FHR32_007991</name>
</gene>
<organism evidence="2 3">
    <name type="scientific">Streptosporangium album</name>
    <dbReference type="NCBI Taxonomy" id="47479"/>
    <lineage>
        <taxon>Bacteria</taxon>
        <taxon>Bacillati</taxon>
        <taxon>Actinomycetota</taxon>
        <taxon>Actinomycetes</taxon>
        <taxon>Streptosporangiales</taxon>
        <taxon>Streptosporangiaceae</taxon>
        <taxon>Streptosporangium</taxon>
    </lineage>
</organism>
<sequence>MIGAFYEDSLSGRSVTIEYADGRVRPLTSARWLRPIEGDDHILARCEGPTLDVGSGPGRLTVALTRMGIPVLGIDISPLAVSLTRSAGGPALLRSVFDPLPGIGRWSETLLADGNIGIGGDPAVLLRRLRELLRPGGAVIAELSPPGTRSGMERLRLRQGDRVEGWFPWATVSADDIGLFGRRCGFPAVERWDVAGRWFATMS</sequence>
<evidence type="ECO:0000313" key="3">
    <source>
        <dbReference type="Proteomes" id="UP000534286"/>
    </source>
</evidence>
<proteinExistence type="predicted"/>
<dbReference type="Proteomes" id="UP000534286">
    <property type="component" value="Unassembled WGS sequence"/>
</dbReference>
<keyword evidence="3" id="KW-1185">Reference proteome</keyword>
<keyword evidence="2" id="KW-0489">Methyltransferase</keyword>
<protein>
    <submittedName>
        <fullName evidence="2">SAM-dependent methyltransferase</fullName>
    </submittedName>
</protein>
<dbReference type="AlphaFoldDB" id="A0A7W7WDX7"/>
<comment type="caution">
    <text evidence="2">The sequence shown here is derived from an EMBL/GenBank/DDBJ whole genome shotgun (WGS) entry which is preliminary data.</text>
</comment>
<reference evidence="2 3" key="1">
    <citation type="submission" date="2020-08" db="EMBL/GenBank/DDBJ databases">
        <title>Sequencing the genomes of 1000 actinobacteria strains.</title>
        <authorList>
            <person name="Klenk H.-P."/>
        </authorList>
    </citation>
    <scope>NUCLEOTIDE SEQUENCE [LARGE SCALE GENOMIC DNA]</scope>
    <source>
        <strain evidence="2 3">DSM 43023</strain>
    </source>
</reference>
<dbReference type="GO" id="GO:0032259">
    <property type="term" value="P:methylation"/>
    <property type="evidence" value="ECO:0007669"/>
    <property type="project" value="UniProtKB-KW"/>
</dbReference>
<keyword evidence="2" id="KW-0808">Transferase</keyword>
<feature type="domain" description="Methyltransferase type 11" evidence="1">
    <location>
        <begin position="51"/>
        <end position="89"/>
    </location>
</feature>
<dbReference type="InterPro" id="IPR029063">
    <property type="entry name" value="SAM-dependent_MTases_sf"/>
</dbReference>
<dbReference type="GO" id="GO:0008757">
    <property type="term" value="F:S-adenosylmethionine-dependent methyltransferase activity"/>
    <property type="evidence" value="ECO:0007669"/>
    <property type="project" value="InterPro"/>
</dbReference>
<name>A0A7W7WDX7_9ACTN</name>
<dbReference type="RefSeq" id="WP_184759371.1">
    <property type="nucleotide sequence ID" value="NZ_BAABEK010000124.1"/>
</dbReference>
<accession>A0A7W7WDX7</accession>
<dbReference type="Pfam" id="PF08241">
    <property type="entry name" value="Methyltransf_11"/>
    <property type="match status" value="1"/>
</dbReference>
<evidence type="ECO:0000259" key="1">
    <source>
        <dbReference type="Pfam" id="PF08241"/>
    </source>
</evidence>
<evidence type="ECO:0000313" key="2">
    <source>
        <dbReference type="EMBL" id="MBB4943591.1"/>
    </source>
</evidence>
<dbReference type="EMBL" id="JACHJU010000005">
    <property type="protein sequence ID" value="MBB4943591.1"/>
    <property type="molecule type" value="Genomic_DNA"/>
</dbReference>